<sequence>MVIFGILLVIFVDAYSHWRGFGVARTSEQVGLTLLKLENTSGTFTAANEIN</sequence>
<organism evidence="1 2">
    <name type="scientific">Virgibacillus siamensis</name>
    <dbReference type="NCBI Taxonomy" id="480071"/>
    <lineage>
        <taxon>Bacteria</taxon>
        <taxon>Bacillati</taxon>
        <taxon>Bacillota</taxon>
        <taxon>Bacilli</taxon>
        <taxon>Bacillales</taxon>
        <taxon>Bacillaceae</taxon>
        <taxon>Virgibacillus</taxon>
    </lineage>
</organism>
<gene>
    <name evidence="1" type="ORF">GCM10009001_02860</name>
</gene>
<dbReference type="EMBL" id="BAAADS010000001">
    <property type="protein sequence ID" value="GAA0590328.1"/>
    <property type="molecule type" value="Genomic_DNA"/>
</dbReference>
<comment type="caution">
    <text evidence="1">The sequence shown here is derived from an EMBL/GenBank/DDBJ whole genome shotgun (WGS) entry which is preliminary data.</text>
</comment>
<name>A0ABN1FGJ5_9BACI</name>
<proteinExistence type="predicted"/>
<accession>A0ABN1FGJ5</accession>
<protein>
    <submittedName>
        <fullName evidence="1">Uncharacterized protein</fullName>
    </submittedName>
</protein>
<evidence type="ECO:0000313" key="2">
    <source>
        <dbReference type="Proteomes" id="UP001500866"/>
    </source>
</evidence>
<dbReference type="Proteomes" id="UP001500866">
    <property type="component" value="Unassembled WGS sequence"/>
</dbReference>
<evidence type="ECO:0000313" key="1">
    <source>
        <dbReference type="EMBL" id="GAA0590328.1"/>
    </source>
</evidence>
<reference evidence="1 2" key="1">
    <citation type="journal article" date="2019" name="Int. J. Syst. Evol. Microbiol.">
        <title>The Global Catalogue of Microorganisms (GCM) 10K type strain sequencing project: providing services to taxonomists for standard genome sequencing and annotation.</title>
        <authorList>
            <consortium name="The Broad Institute Genomics Platform"/>
            <consortium name="The Broad Institute Genome Sequencing Center for Infectious Disease"/>
            <person name="Wu L."/>
            <person name="Ma J."/>
        </authorList>
    </citation>
    <scope>NUCLEOTIDE SEQUENCE [LARGE SCALE GENOMIC DNA]</scope>
    <source>
        <strain evidence="1 2">JCM 15395</strain>
    </source>
</reference>
<keyword evidence="2" id="KW-1185">Reference proteome</keyword>